<evidence type="ECO:0008006" key="5">
    <source>
        <dbReference type="Google" id="ProtNLM"/>
    </source>
</evidence>
<accession>L0AX32</accession>
<proteinExistence type="predicted"/>
<name>L0AX32_THEEQ</name>
<feature type="chain" id="PRO_5003939844" description="Signal peptide containing protein" evidence="2">
    <location>
        <begin position="19"/>
        <end position="321"/>
    </location>
</feature>
<dbReference type="OrthoDB" id="362334at2759"/>
<evidence type="ECO:0000256" key="1">
    <source>
        <dbReference type="SAM" id="MobiDB-lite"/>
    </source>
</evidence>
<dbReference type="Proteomes" id="UP000031512">
    <property type="component" value="Chromosome 1"/>
</dbReference>
<evidence type="ECO:0000313" key="3">
    <source>
        <dbReference type="EMBL" id="AFZ80120.1"/>
    </source>
</evidence>
<feature type="signal peptide" evidence="2">
    <location>
        <begin position="1"/>
        <end position="18"/>
    </location>
</feature>
<feature type="region of interest" description="Disordered" evidence="1">
    <location>
        <begin position="149"/>
        <end position="204"/>
    </location>
</feature>
<evidence type="ECO:0000256" key="2">
    <source>
        <dbReference type="SAM" id="SignalP"/>
    </source>
</evidence>
<reference evidence="3 4" key="1">
    <citation type="journal article" date="2012" name="BMC Genomics">
        <title>Comparative genomic analysis and phylogenetic position of Theileria equi.</title>
        <authorList>
            <person name="Kappmeyer L.S."/>
            <person name="Thiagarajan M."/>
            <person name="Herndon D.R."/>
            <person name="Ramsay J.D."/>
            <person name="Caler E."/>
            <person name="Djikeng A."/>
            <person name="Gillespie J.J."/>
            <person name="Lau A.O."/>
            <person name="Roalson E.H."/>
            <person name="Silva J.C."/>
            <person name="Silva M.G."/>
            <person name="Suarez C.E."/>
            <person name="Ueti M.W."/>
            <person name="Nene V.M."/>
            <person name="Mealey R.H."/>
            <person name="Knowles D.P."/>
            <person name="Brayton K.A."/>
        </authorList>
    </citation>
    <scope>NUCLEOTIDE SEQUENCE [LARGE SCALE GENOMIC DNA]</scope>
    <source>
        <strain evidence="3 4">WA</strain>
    </source>
</reference>
<dbReference type="InterPro" id="IPR007480">
    <property type="entry name" value="DUF529"/>
</dbReference>
<dbReference type="EMBL" id="CP001669">
    <property type="protein sequence ID" value="AFZ80120.1"/>
    <property type="molecule type" value="Genomic_DNA"/>
</dbReference>
<evidence type="ECO:0000313" key="4">
    <source>
        <dbReference type="Proteomes" id="UP000031512"/>
    </source>
</evidence>
<organism evidence="3 4">
    <name type="scientific">Theileria equi strain WA</name>
    <dbReference type="NCBI Taxonomy" id="1537102"/>
    <lineage>
        <taxon>Eukaryota</taxon>
        <taxon>Sar</taxon>
        <taxon>Alveolata</taxon>
        <taxon>Apicomplexa</taxon>
        <taxon>Aconoidasida</taxon>
        <taxon>Piroplasmida</taxon>
        <taxon>Theileriidae</taxon>
        <taxon>Theileria</taxon>
    </lineage>
</organism>
<keyword evidence="2" id="KW-0732">Signal</keyword>
<dbReference type="VEuPathDB" id="PiroplasmaDB:BEWA_029710"/>
<dbReference type="RefSeq" id="XP_004829786.1">
    <property type="nucleotide sequence ID" value="XM_004829729.1"/>
</dbReference>
<gene>
    <name evidence="3" type="ORF">BEWA_029710</name>
</gene>
<keyword evidence="4" id="KW-1185">Reference proteome</keyword>
<dbReference type="AlphaFoldDB" id="L0AX32"/>
<dbReference type="Pfam" id="PF04385">
    <property type="entry name" value="FAINT"/>
    <property type="match status" value="1"/>
</dbReference>
<dbReference type="KEGG" id="beq:BEWA_029710"/>
<dbReference type="GeneID" id="15803461"/>
<protein>
    <recommendedName>
        <fullName evidence="5">Signal peptide containing protein</fullName>
    </recommendedName>
</protein>
<sequence length="321" mass="35051">MEISAIIYTLLLIGVCDCGSRGVETSQPKEQVAAKDSRLGCTLDLSSPDISKINIRERFIGGAEHKSHTASANHRIALIIDSGTKIWEASGEEECEYATTSMNGDVILLTLGLAGCSEKAKFFEKIDGSWIQIEEQAFLDKSKKIRESRPSVSVQASPKAKKERVQEGGPEPVEQAESGEQANADEAPESQVDFGTKEPFTLDISDPDRSKVIVKNSTDRGVDKRSFTPKVGQYISAIAEGGFSIWSAFGDEECNYVTLSFKDDAALLAIDVQSGGQFISKGFEKIGNAWKSITQEEFQSKINALLDYEPASESPIPEIYY</sequence>